<evidence type="ECO:0000256" key="6">
    <source>
        <dbReference type="ARBA" id="ARBA00023239"/>
    </source>
</evidence>
<dbReference type="NCBIfam" id="NF009520">
    <property type="entry name" value="PRK12881.1"/>
    <property type="match status" value="1"/>
</dbReference>
<dbReference type="GO" id="GO:0016829">
    <property type="term" value="F:lyase activity"/>
    <property type="evidence" value="ECO:0007669"/>
    <property type="project" value="UniProtKB-KW"/>
</dbReference>
<evidence type="ECO:0000259" key="8">
    <source>
        <dbReference type="Pfam" id="PF00694"/>
    </source>
</evidence>
<dbReference type="AlphaFoldDB" id="A0A3G3IFX0"/>
<dbReference type="PANTHER" id="PTHR11670">
    <property type="entry name" value="ACONITASE/IRON-RESPONSIVE ELEMENT FAMILY MEMBER"/>
    <property type="match status" value="1"/>
</dbReference>
<dbReference type="CDD" id="cd01586">
    <property type="entry name" value="AcnA_IRP"/>
    <property type="match status" value="1"/>
</dbReference>
<dbReference type="GO" id="GO:0051536">
    <property type="term" value="F:iron-sulfur cluster binding"/>
    <property type="evidence" value="ECO:0007669"/>
    <property type="project" value="UniProtKB-KW"/>
</dbReference>
<evidence type="ECO:0000256" key="5">
    <source>
        <dbReference type="ARBA" id="ARBA00023014"/>
    </source>
</evidence>
<dbReference type="SUPFAM" id="SSF53732">
    <property type="entry name" value="Aconitase iron-sulfur domain"/>
    <property type="match status" value="1"/>
</dbReference>
<dbReference type="NCBIfam" id="TIGR01341">
    <property type="entry name" value="aconitase_1"/>
    <property type="match status" value="1"/>
</dbReference>
<evidence type="ECO:0000313" key="9">
    <source>
        <dbReference type="EMBL" id="AYQ54720.1"/>
    </source>
</evidence>
<dbReference type="InterPro" id="IPR015931">
    <property type="entry name" value="Acnase/IPM_dHydase_lsu_aba_1/3"/>
</dbReference>
<dbReference type="InterPro" id="IPR001030">
    <property type="entry name" value="Acoase/IPM_deHydtase_lsu_aba"/>
</dbReference>
<feature type="domain" description="Aconitase A/isopropylmalate dehydratase small subunit swivel" evidence="8">
    <location>
        <begin position="679"/>
        <end position="806"/>
    </location>
</feature>
<keyword evidence="5" id="KW-0411">Iron-sulfur</keyword>
<dbReference type="Proteomes" id="UP000273278">
    <property type="component" value="Chromosome"/>
</dbReference>
<name>A0A3G3IFX0_9ARCH</name>
<dbReference type="InterPro" id="IPR006249">
    <property type="entry name" value="Aconitase/IRP2"/>
</dbReference>
<dbReference type="FunFam" id="3.20.19.10:FF:000001">
    <property type="entry name" value="Aconitate hydratase"/>
    <property type="match status" value="1"/>
</dbReference>
<organism evidence="9 10">
    <name type="scientific">Methanomethylophilus alvi</name>
    <dbReference type="NCBI Taxonomy" id="1291540"/>
    <lineage>
        <taxon>Archaea</taxon>
        <taxon>Methanobacteriati</taxon>
        <taxon>Thermoplasmatota</taxon>
        <taxon>Thermoplasmata</taxon>
        <taxon>Methanomassiliicoccales</taxon>
        <taxon>Methanomethylophilaceae</taxon>
        <taxon>Methanomethylophilus</taxon>
    </lineage>
</organism>
<accession>A0A3G3IFX0</accession>
<dbReference type="Gene3D" id="3.30.499.10">
    <property type="entry name" value="Aconitase, domain 3"/>
    <property type="match status" value="2"/>
</dbReference>
<dbReference type="GeneID" id="41321347"/>
<dbReference type="InterPro" id="IPR036008">
    <property type="entry name" value="Aconitase_4Fe-4S_dom"/>
</dbReference>
<comment type="similarity">
    <text evidence="2">Belongs to the aconitase/IPM isomerase family.</text>
</comment>
<reference evidence="9 10" key="1">
    <citation type="submission" date="2016-10" db="EMBL/GenBank/DDBJ databases">
        <title>Complete genome of the TMA-utilizing, human hosted archaeon Methanomethylophilus alvus Gen. nov, sp. nov., strain Mx-05, derived from a pure culture.</title>
        <authorList>
            <person name="Brugere J.-F."/>
            <person name="Ben Hania W."/>
            <person name="Chaudhary P.P."/>
            <person name="Gaci N."/>
            <person name="Borrel G."/>
            <person name="Cao Van Tuat L."/>
            <person name="Fardeau M.-L."/>
            <person name="Harris H.M.B."/>
            <person name="O'Toole P.W."/>
            <person name="Ollivier B."/>
        </authorList>
    </citation>
    <scope>NUCLEOTIDE SEQUENCE [LARGE SCALE GENOMIC DNA]</scope>
    <source>
        <strain evidence="9 10">Mx-05</strain>
    </source>
</reference>
<dbReference type="InterPro" id="IPR015928">
    <property type="entry name" value="Aconitase/3IPM_dehydase_swvl"/>
</dbReference>
<keyword evidence="3" id="KW-0479">Metal-binding</keyword>
<evidence type="ECO:0000313" key="10">
    <source>
        <dbReference type="Proteomes" id="UP000273278"/>
    </source>
</evidence>
<dbReference type="Pfam" id="PF00330">
    <property type="entry name" value="Aconitase"/>
    <property type="match status" value="1"/>
</dbReference>
<dbReference type="CDD" id="cd01580">
    <property type="entry name" value="AcnA_IRP_Swivel"/>
    <property type="match status" value="1"/>
</dbReference>
<dbReference type="InterPro" id="IPR000573">
    <property type="entry name" value="AconitaseA/IPMdHydase_ssu_swvl"/>
</dbReference>
<sequence length="879" mass="96184">MNGIGDCTKKIMTAEGEVTIFSLRELENKGVVKDLKKVPYSIRILIEGVLRQRGETIGDEDVRNVASWSPKGNDVDIPWIPARVLLQDLTGGAAVTDLASMREAVAKIGRDPETINPIIPVNLVIDHSIQTDVAGCADAMERNEDIDFSRNKERYALFKWAQQSFKNFTAVPPWNGICHQVNIEFLSPLVHVKECDGRTIAYPDSCFGTDSHTTQIDGLGVAGWGVGGIEAEAVMVGQPSYMKLPDVVGFKLTGELSPGVTATDLVLTVVQMLRKKGVVGKFVEFYGPGYQSLDVSDRSTIANMAPEYGATMGFCPVDQKTIDYLRLTNRSPEHIETIKTYEMEQMLWYDPLNIPEYSDYLELDLGDVEPSVAGYKRPQDRIPLKDMKTAFGEALKALGVPEQRMGDGERMGDGSVAIASITSCTNTANPSVMIAAGLVAKKAFELGVKPKKYVKTSLAPGSKAVTDYLVKSGLQQYLDAEGFQNCGYGCMTCIGNSGPLSDDVSKQITEGDLAVAAVASSNRNFEGRIHPLVKTNYLMSPPLVVCFAIAGRVDIDMTSEPLASVDGKDVYLKDIWPSDEEVKAVMDQYVTKEAFAAGYDNIYKGSDKWNSIECSETALFGWDKDSTYIRNPPYFEHLADEPEIKDIEGGRCLAKLGDSITTDHISPAGAFGEKSSAGQYLISLGVQKKDFNSYGSRRANHEIMVRGTFANVRLRNQLVPGTEGGYSKYVPDGSVDYMYETSEKYRKDGSPLIVLAGKDYGMGSSRDWAAKGPLLLGVKAVIAESFERIHRSNLVGMGIVPLQFRDGENADELELDGTETFDIDLSDLSPKKIVSVLATKQDGTMIKFDTICRADVPVEIEYIANGGILPFVLRRMIAE</sequence>
<dbReference type="EMBL" id="CP017686">
    <property type="protein sequence ID" value="AYQ54720.1"/>
    <property type="molecule type" value="Genomic_DNA"/>
</dbReference>
<gene>
    <name evidence="9" type="ORF">BKD89_02720</name>
</gene>
<dbReference type="Gene3D" id="6.10.190.10">
    <property type="match status" value="1"/>
</dbReference>
<dbReference type="InterPro" id="IPR018136">
    <property type="entry name" value="Aconitase_4Fe-4S_BS"/>
</dbReference>
<evidence type="ECO:0000256" key="2">
    <source>
        <dbReference type="ARBA" id="ARBA00007185"/>
    </source>
</evidence>
<dbReference type="InterPro" id="IPR044137">
    <property type="entry name" value="AcnA_IRP_Swivel"/>
</dbReference>
<evidence type="ECO:0000256" key="1">
    <source>
        <dbReference type="ARBA" id="ARBA00001966"/>
    </source>
</evidence>
<keyword evidence="4" id="KW-0408">Iron</keyword>
<dbReference type="RefSeq" id="WP_015504445.1">
    <property type="nucleotide sequence ID" value="NZ_CAYARO010000009.1"/>
</dbReference>
<dbReference type="PRINTS" id="PR00415">
    <property type="entry name" value="ACONITASE"/>
</dbReference>
<dbReference type="OMA" id="NGGIMQY"/>
<evidence type="ECO:0000256" key="4">
    <source>
        <dbReference type="ARBA" id="ARBA00023004"/>
    </source>
</evidence>
<dbReference type="NCBIfam" id="NF006757">
    <property type="entry name" value="PRK09277.1"/>
    <property type="match status" value="1"/>
</dbReference>
<dbReference type="PROSITE" id="PS00450">
    <property type="entry name" value="ACONITASE_1"/>
    <property type="match status" value="1"/>
</dbReference>
<protein>
    <submittedName>
        <fullName evidence="9">Aconitate hydratase 1</fullName>
    </submittedName>
</protein>
<evidence type="ECO:0000259" key="7">
    <source>
        <dbReference type="Pfam" id="PF00330"/>
    </source>
</evidence>
<proteinExistence type="inferred from homology"/>
<keyword evidence="6" id="KW-0456">Lyase</keyword>
<feature type="domain" description="Aconitase/3-isopropylmalate dehydratase large subunit alpha/beta/alpha" evidence="7">
    <location>
        <begin position="74"/>
        <end position="551"/>
    </location>
</feature>
<dbReference type="Gene3D" id="3.20.19.10">
    <property type="entry name" value="Aconitase, domain 4"/>
    <property type="match status" value="1"/>
</dbReference>
<dbReference type="GO" id="GO:0046872">
    <property type="term" value="F:metal ion binding"/>
    <property type="evidence" value="ECO:0007669"/>
    <property type="project" value="UniProtKB-KW"/>
</dbReference>
<dbReference type="Pfam" id="PF00694">
    <property type="entry name" value="Aconitase_C"/>
    <property type="match status" value="1"/>
</dbReference>
<dbReference type="SUPFAM" id="SSF52016">
    <property type="entry name" value="LeuD/IlvD-like"/>
    <property type="match status" value="1"/>
</dbReference>
<evidence type="ECO:0000256" key="3">
    <source>
        <dbReference type="ARBA" id="ARBA00022723"/>
    </source>
</evidence>
<comment type="cofactor">
    <cofactor evidence="1">
        <name>[4Fe-4S] cluster</name>
        <dbReference type="ChEBI" id="CHEBI:49883"/>
    </cofactor>
</comment>